<evidence type="ECO:0000313" key="2">
    <source>
        <dbReference type="EMBL" id="KAF7292163.1"/>
    </source>
</evidence>
<feature type="region of interest" description="Disordered" evidence="1">
    <location>
        <begin position="393"/>
        <end position="441"/>
    </location>
</feature>
<proteinExistence type="predicted"/>
<feature type="compositionally biased region" description="Low complexity" evidence="1">
    <location>
        <begin position="427"/>
        <end position="441"/>
    </location>
</feature>
<feature type="region of interest" description="Disordered" evidence="1">
    <location>
        <begin position="305"/>
        <end position="347"/>
    </location>
</feature>
<keyword evidence="3" id="KW-1185">Reference proteome</keyword>
<sequence length="468" mass="52325">MAIYYSYATPYDDGYNHTDSDFEPREVALTHTYNYDDYQEDIDYSPSANSGLDDNFEDYYDTEAAREGLFPGEVDIWEEQYVEETDEVEVSEAWGSDDEELSQRGHWEEYDEARDISEADYGGREDGCEYDQGSFAVGRSFEEPYSDDTHPAFDFTGSDDTRYEELSLEELQGIYDRHEVAEEDREAFREMLRELYMCEIEEYQFIQDGYVWDNNTGEYIHPATTQATDSEGPAIDDQIAQLRLVDTPALQPSKPAPSILSSSYTPGRDMYAPSVRRPNQPHRPPRAPRICPPGWSLNAFGYPERPAPQHRRNPLPRPVPKGQKNVARAREHPPHLSVTPKGVGGMRDAAPKATVAIVADNSNCTLATPSLPSTNTTTPKLGAAITTLSVQAPSAQMGSDNDGSNTGKVPQRDIGPRRTRGPPDKLPSTSSAREARSRATPAAHIDKMSALVFICSHTLQSFSSFFSR</sequence>
<dbReference type="GeneID" id="59351438"/>
<evidence type="ECO:0000313" key="3">
    <source>
        <dbReference type="Proteomes" id="UP000636479"/>
    </source>
</evidence>
<feature type="compositionally biased region" description="Polar residues" evidence="1">
    <location>
        <begin position="393"/>
        <end position="408"/>
    </location>
</feature>
<evidence type="ECO:0000256" key="1">
    <source>
        <dbReference type="SAM" id="MobiDB-lite"/>
    </source>
</evidence>
<dbReference type="AlphaFoldDB" id="A0A8H6S4G2"/>
<dbReference type="EMBL" id="JACAZF010000012">
    <property type="protein sequence ID" value="KAF7292163.1"/>
    <property type="molecule type" value="Genomic_DNA"/>
</dbReference>
<name>A0A8H6S4G2_9AGAR</name>
<accession>A0A8H6S4G2</accession>
<reference evidence="2" key="1">
    <citation type="submission" date="2020-05" db="EMBL/GenBank/DDBJ databases">
        <title>Mycena genomes resolve the evolution of fungal bioluminescence.</title>
        <authorList>
            <person name="Tsai I.J."/>
        </authorList>
    </citation>
    <scope>NUCLEOTIDE SEQUENCE</scope>
    <source>
        <strain evidence="2">171206Taipei</strain>
    </source>
</reference>
<organism evidence="2 3">
    <name type="scientific">Mycena indigotica</name>
    <dbReference type="NCBI Taxonomy" id="2126181"/>
    <lineage>
        <taxon>Eukaryota</taxon>
        <taxon>Fungi</taxon>
        <taxon>Dikarya</taxon>
        <taxon>Basidiomycota</taxon>
        <taxon>Agaricomycotina</taxon>
        <taxon>Agaricomycetes</taxon>
        <taxon>Agaricomycetidae</taxon>
        <taxon>Agaricales</taxon>
        <taxon>Marasmiineae</taxon>
        <taxon>Mycenaceae</taxon>
        <taxon>Mycena</taxon>
    </lineage>
</organism>
<dbReference type="OrthoDB" id="3059793at2759"/>
<dbReference type="Proteomes" id="UP000636479">
    <property type="component" value="Unassembled WGS sequence"/>
</dbReference>
<dbReference type="RefSeq" id="XP_037214890.1">
    <property type="nucleotide sequence ID" value="XM_037368922.1"/>
</dbReference>
<gene>
    <name evidence="2" type="ORF">MIND_01243400</name>
</gene>
<comment type="caution">
    <text evidence="2">The sequence shown here is derived from an EMBL/GenBank/DDBJ whole genome shotgun (WGS) entry which is preliminary data.</text>
</comment>
<protein>
    <submittedName>
        <fullName evidence="2">Uncharacterized protein</fullName>
    </submittedName>
</protein>